<sequence length="186" mass="19858">MTEKFIVGIGGTTRGGSSTELLVRAVLDACARQGAKVEMFGAKELVALPFYAPENEERSDAQRHFIDSVRRADGLVIGSPGYHAGISALVKNAIDLMQDTMTDKRVYLDGCPVGLVVSAAGWQATGTTLSSLRDIVCSLRGWPTPVGVTMNSLQQKPFDADGKLIDDALSTMIESQAKQLMGFGYA</sequence>
<accession>A0A840C9Y5</accession>
<dbReference type="AlphaFoldDB" id="A0A840C9Y5"/>
<evidence type="ECO:0000313" key="3">
    <source>
        <dbReference type="Proteomes" id="UP000585681"/>
    </source>
</evidence>
<dbReference type="PANTHER" id="PTHR30543:SF21">
    <property type="entry name" value="NAD(P)H-DEPENDENT FMN REDUCTASE LOT6"/>
    <property type="match status" value="1"/>
</dbReference>
<feature type="domain" description="NADPH-dependent FMN reductase-like" evidence="1">
    <location>
        <begin position="6"/>
        <end position="147"/>
    </location>
</feature>
<dbReference type="RefSeq" id="WP_052071184.1">
    <property type="nucleotide sequence ID" value="NZ_JACIEQ010000001.1"/>
</dbReference>
<comment type="caution">
    <text evidence="2">The sequence shown here is derived from an EMBL/GenBank/DDBJ whole genome shotgun (WGS) entry which is preliminary data.</text>
</comment>
<dbReference type="GO" id="GO:0052873">
    <property type="term" value="F:FMN reductase (NADPH) activity"/>
    <property type="evidence" value="ECO:0007669"/>
    <property type="project" value="UniProtKB-EC"/>
</dbReference>
<gene>
    <name evidence="2" type="ORF">GGR17_001464</name>
</gene>
<reference evidence="2" key="1">
    <citation type="submission" date="2020-08" db="EMBL/GenBank/DDBJ databases">
        <title>Genomic Encyclopedia of Type Strains, Phase IV (KMG-IV): sequencing the most valuable type-strain genomes for metagenomic binning, comparative biology and taxonomic classification.</title>
        <authorList>
            <person name="Goeker M."/>
        </authorList>
    </citation>
    <scope>NUCLEOTIDE SEQUENCE [LARGE SCALE GENOMIC DNA]</scope>
    <source>
        <strain evidence="2">DSM 105040</strain>
    </source>
</reference>
<keyword evidence="3" id="KW-1185">Reference proteome</keyword>
<evidence type="ECO:0000259" key="1">
    <source>
        <dbReference type="Pfam" id="PF03358"/>
    </source>
</evidence>
<name>A0A840C9Y5_9RHOB</name>
<dbReference type="InterPro" id="IPR029039">
    <property type="entry name" value="Flavoprotein-like_sf"/>
</dbReference>
<dbReference type="PANTHER" id="PTHR30543">
    <property type="entry name" value="CHROMATE REDUCTASE"/>
    <property type="match status" value="1"/>
</dbReference>
<dbReference type="GO" id="GO:0005829">
    <property type="term" value="C:cytosol"/>
    <property type="evidence" value="ECO:0007669"/>
    <property type="project" value="TreeGrafter"/>
</dbReference>
<keyword evidence="2" id="KW-0560">Oxidoreductase</keyword>
<dbReference type="Gene3D" id="3.40.50.360">
    <property type="match status" value="1"/>
</dbReference>
<evidence type="ECO:0000313" key="2">
    <source>
        <dbReference type="EMBL" id="MBB4021673.1"/>
    </source>
</evidence>
<dbReference type="Pfam" id="PF03358">
    <property type="entry name" value="FMN_red"/>
    <property type="match status" value="1"/>
</dbReference>
<dbReference type="InterPro" id="IPR050712">
    <property type="entry name" value="NAD(P)H-dep_reductase"/>
</dbReference>
<proteinExistence type="predicted"/>
<dbReference type="GO" id="GO:0010181">
    <property type="term" value="F:FMN binding"/>
    <property type="evidence" value="ECO:0007669"/>
    <property type="project" value="TreeGrafter"/>
</dbReference>
<dbReference type="SUPFAM" id="SSF52218">
    <property type="entry name" value="Flavoproteins"/>
    <property type="match status" value="1"/>
</dbReference>
<organism evidence="2 3">
    <name type="scientific">Actibacterium naphthalenivorans</name>
    <dbReference type="NCBI Taxonomy" id="1614693"/>
    <lineage>
        <taxon>Bacteria</taxon>
        <taxon>Pseudomonadati</taxon>
        <taxon>Pseudomonadota</taxon>
        <taxon>Alphaproteobacteria</taxon>
        <taxon>Rhodobacterales</taxon>
        <taxon>Roseobacteraceae</taxon>
        <taxon>Actibacterium</taxon>
    </lineage>
</organism>
<dbReference type="Proteomes" id="UP000585681">
    <property type="component" value="Unassembled WGS sequence"/>
</dbReference>
<dbReference type="EC" id="1.5.1.38" evidence="2"/>
<protein>
    <submittedName>
        <fullName evidence="2">FMN reductase</fullName>
        <ecNumber evidence="2">1.5.1.38</ecNumber>
    </submittedName>
</protein>
<dbReference type="EMBL" id="JACIEQ010000001">
    <property type="protein sequence ID" value="MBB4021673.1"/>
    <property type="molecule type" value="Genomic_DNA"/>
</dbReference>
<dbReference type="InterPro" id="IPR005025">
    <property type="entry name" value="FMN_Rdtase-like_dom"/>
</dbReference>